<keyword evidence="7" id="KW-0464">Manganese</keyword>
<dbReference type="CDD" id="cd16015">
    <property type="entry name" value="LTA_synthase"/>
    <property type="match status" value="1"/>
</dbReference>
<dbReference type="GO" id="GO:0005886">
    <property type="term" value="C:plasma membrane"/>
    <property type="evidence" value="ECO:0007669"/>
    <property type="project" value="UniProtKB-SubCell"/>
</dbReference>
<keyword evidence="3 9" id="KW-0812">Transmembrane</keyword>
<dbReference type="InterPro" id="IPR012160">
    <property type="entry name" value="LtaS-like"/>
</dbReference>
<dbReference type="RefSeq" id="WP_419190998.1">
    <property type="nucleotide sequence ID" value="NZ_CP036434.1"/>
</dbReference>
<evidence type="ECO:0000313" key="11">
    <source>
        <dbReference type="EMBL" id="QDV05641.1"/>
    </source>
</evidence>
<feature type="active site" evidence="6">
    <location>
        <position position="336"/>
    </location>
</feature>
<feature type="binding site" evidence="8">
    <location>
        <position position="296"/>
    </location>
    <ligand>
        <name>Mn(2+)</name>
        <dbReference type="ChEBI" id="CHEBI:29035"/>
    </ligand>
</feature>
<evidence type="ECO:0000256" key="7">
    <source>
        <dbReference type="PIRSR" id="PIRSR005091-2"/>
    </source>
</evidence>
<feature type="transmembrane region" description="Helical" evidence="9">
    <location>
        <begin position="150"/>
        <end position="170"/>
    </location>
</feature>
<dbReference type="Gene3D" id="3.40.720.10">
    <property type="entry name" value="Alkaline Phosphatase, subunit A"/>
    <property type="match status" value="1"/>
</dbReference>
<accession>A0A518ENI0</accession>
<feature type="binding site" evidence="7">
    <location>
        <position position="455"/>
    </location>
    <ligand>
        <name>substrate</name>
    </ligand>
</feature>
<feature type="transmembrane region" description="Helical" evidence="9">
    <location>
        <begin position="191"/>
        <end position="209"/>
    </location>
</feature>
<dbReference type="EMBL" id="CP036434">
    <property type="protein sequence ID" value="QDV05641.1"/>
    <property type="molecule type" value="Genomic_DNA"/>
</dbReference>
<dbReference type="Proteomes" id="UP000320390">
    <property type="component" value="Chromosome"/>
</dbReference>
<dbReference type="Pfam" id="PF00884">
    <property type="entry name" value="Sulfatase"/>
    <property type="match status" value="1"/>
</dbReference>
<feature type="transmembrane region" description="Helical" evidence="9">
    <location>
        <begin position="64"/>
        <end position="85"/>
    </location>
</feature>
<dbReference type="InterPro" id="IPR017850">
    <property type="entry name" value="Alkaline_phosphatase_core_sf"/>
</dbReference>
<dbReference type="AlphaFoldDB" id="A0A518ENI0"/>
<evidence type="ECO:0000313" key="12">
    <source>
        <dbReference type="Proteomes" id="UP000320390"/>
    </source>
</evidence>
<feature type="binding site" evidence="8">
    <location>
        <position position="508"/>
    </location>
    <ligand>
        <name>Mn(2+)</name>
        <dbReference type="ChEBI" id="CHEBI:29035"/>
    </ligand>
</feature>
<organism evidence="11 12">
    <name type="scientific">Saltatorellus ferox</name>
    <dbReference type="NCBI Taxonomy" id="2528018"/>
    <lineage>
        <taxon>Bacteria</taxon>
        <taxon>Pseudomonadati</taxon>
        <taxon>Planctomycetota</taxon>
        <taxon>Planctomycetia</taxon>
        <taxon>Planctomycetia incertae sedis</taxon>
        <taxon>Saltatorellus</taxon>
    </lineage>
</organism>
<comment type="subcellular location">
    <subcellularLocation>
        <location evidence="1">Cell membrane</location>
        <topology evidence="1">Multi-pass membrane protein</topology>
    </subcellularLocation>
</comment>
<dbReference type="SUPFAM" id="SSF53649">
    <property type="entry name" value="Alkaline phosphatase-like"/>
    <property type="match status" value="1"/>
</dbReference>
<dbReference type="InterPro" id="IPR000917">
    <property type="entry name" value="Sulfatase_N"/>
</dbReference>
<evidence type="ECO:0000256" key="6">
    <source>
        <dbReference type="PIRSR" id="PIRSR005091-1"/>
    </source>
</evidence>
<proteinExistence type="predicted"/>
<keyword evidence="4 9" id="KW-1133">Transmembrane helix</keyword>
<feature type="transmembrane region" description="Helical" evidence="9">
    <location>
        <begin position="21"/>
        <end position="44"/>
    </location>
</feature>
<reference evidence="11 12" key="1">
    <citation type="submission" date="2019-02" db="EMBL/GenBank/DDBJ databases">
        <title>Deep-cultivation of Planctomycetes and their phenomic and genomic characterization uncovers novel biology.</title>
        <authorList>
            <person name="Wiegand S."/>
            <person name="Jogler M."/>
            <person name="Boedeker C."/>
            <person name="Pinto D."/>
            <person name="Vollmers J."/>
            <person name="Rivas-Marin E."/>
            <person name="Kohn T."/>
            <person name="Peeters S.H."/>
            <person name="Heuer A."/>
            <person name="Rast P."/>
            <person name="Oberbeckmann S."/>
            <person name="Bunk B."/>
            <person name="Jeske O."/>
            <person name="Meyerdierks A."/>
            <person name="Storesund J.E."/>
            <person name="Kallscheuer N."/>
            <person name="Luecker S."/>
            <person name="Lage O.M."/>
            <person name="Pohl T."/>
            <person name="Merkel B.J."/>
            <person name="Hornburger P."/>
            <person name="Mueller R.-W."/>
            <person name="Bruemmer F."/>
            <person name="Labrenz M."/>
            <person name="Spormann A.M."/>
            <person name="Op den Camp H."/>
            <person name="Overmann J."/>
            <person name="Amann R."/>
            <person name="Jetten M.S.M."/>
            <person name="Mascher T."/>
            <person name="Medema M.H."/>
            <person name="Devos D.P."/>
            <person name="Kaster A.-K."/>
            <person name="Ovreas L."/>
            <person name="Rohde M."/>
            <person name="Galperin M.Y."/>
            <person name="Jogler C."/>
        </authorList>
    </citation>
    <scope>NUCLEOTIDE SEQUENCE [LARGE SCALE GENOMIC DNA]</scope>
    <source>
        <strain evidence="11 12">Poly30</strain>
    </source>
</reference>
<keyword evidence="5 9" id="KW-0472">Membrane</keyword>
<feature type="binding site" evidence="8">
    <location>
        <position position="507"/>
    </location>
    <ligand>
        <name>Mn(2+)</name>
        <dbReference type="ChEBI" id="CHEBI:29035"/>
    </ligand>
</feature>
<dbReference type="InterPro" id="IPR050448">
    <property type="entry name" value="OpgB/LTA_synthase_biosynth"/>
</dbReference>
<dbReference type="Gene3D" id="3.30.1120.80">
    <property type="match status" value="1"/>
</dbReference>
<feature type="domain" description="Sulfatase N-terminal" evidence="10">
    <location>
        <begin position="289"/>
        <end position="559"/>
    </location>
</feature>
<dbReference type="GO" id="GO:0046872">
    <property type="term" value="F:metal ion binding"/>
    <property type="evidence" value="ECO:0007669"/>
    <property type="project" value="UniProtKB-KW"/>
</dbReference>
<keyword evidence="7" id="KW-0479">Metal-binding</keyword>
<evidence type="ECO:0000256" key="4">
    <source>
        <dbReference type="ARBA" id="ARBA00022989"/>
    </source>
</evidence>
<keyword evidence="12" id="KW-1185">Reference proteome</keyword>
<evidence type="ECO:0000256" key="5">
    <source>
        <dbReference type="ARBA" id="ARBA00023136"/>
    </source>
</evidence>
<evidence type="ECO:0000256" key="3">
    <source>
        <dbReference type="ARBA" id="ARBA00022692"/>
    </source>
</evidence>
<gene>
    <name evidence="11" type="primary">ltaS2</name>
    <name evidence="11" type="ORF">Poly30_11400</name>
</gene>
<protein>
    <submittedName>
        <fullName evidence="11">Lipoteichoic acid synthase 2</fullName>
    </submittedName>
</protein>
<evidence type="ECO:0000256" key="2">
    <source>
        <dbReference type="ARBA" id="ARBA00022475"/>
    </source>
</evidence>
<feature type="binding site" evidence="8">
    <location>
        <position position="336"/>
    </location>
    <ligand>
        <name>Mn(2+)</name>
        <dbReference type="ChEBI" id="CHEBI:29035"/>
    </ligand>
</feature>
<evidence type="ECO:0000256" key="8">
    <source>
        <dbReference type="PIRSR" id="PIRSR005091-3"/>
    </source>
</evidence>
<name>A0A518ENI0_9BACT</name>
<sequence>MAILPYRMPPKLSFPRLGRHAIIAQVTLLALGTFFLTRVLLLAYSWKETAASPVDLLRIFGVGLVYDLAFCAFAAAPVAVLIALLPEGLWRSKPVRGLCRFALVGVIAFVGFQICAEVLFWDELNVRFNFIAVDYLIYTHEVIDNIIESYPMGLILGGLGLLSALVFWLVRKPVTAALDAPDTVGARWARAAAVVIAACCAFFFLDQSFRRISANPYQTELASNGQYQFIAAFRNNELIYGDFYQTIPLEKVDAEIREAISEPNATPLSTELLHLERRIVNPPRDKPLNVILVMVESLSADYLQRYGGKDGLTPMIDELLGQSLNFDALYATGTRTTRGLEAVTLSLPPTPGRSVVKRLGRETGMQSLGHILNGAGYESKFVYGGRGYFDNMNAFFQGNGYEIIDQTTVDKASIQFENAWGMSDDDLFRVAADTADRSAADGKPFFLHVMTTSNHRPFTYPDGRIDLPSGEGRHGAVKYTDRAIGDFLESARTHSWFDDTIFVVIADHCASSAGKVDLPEFRYHIPCFFYCPAHLEPRYVSTICSQIDVAPTLLSLLGISYTSTFFGFDVLAAPPESGRALIGTYQKLGLLQDDVLTILSPRMGLEQRVETRGAKIEVDIELPSERLRERCIAYFQCGAHVFSKHLNAEIAPGPRVAAMED</sequence>
<evidence type="ECO:0000256" key="1">
    <source>
        <dbReference type="ARBA" id="ARBA00004651"/>
    </source>
</evidence>
<dbReference type="PIRSF" id="PIRSF005091">
    <property type="entry name" value="Mmb_sulf_HI1246"/>
    <property type="match status" value="1"/>
</dbReference>
<dbReference type="PANTHER" id="PTHR47371:SF3">
    <property type="entry name" value="PHOSPHOGLYCEROL TRANSFERASE I"/>
    <property type="match status" value="1"/>
</dbReference>
<evidence type="ECO:0000259" key="10">
    <source>
        <dbReference type="Pfam" id="PF00884"/>
    </source>
</evidence>
<dbReference type="PANTHER" id="PTHR47371">
    <property type="entry name" value="LIPOTEICHOIC ACID SYNTHASE"/>
    <property type="match status" value="1"/>
</dbReference>
<keyword evidence="2" id="KW-1003">Cell membrane</keyword>
<evidence type="ECO:0000256" key="9">
    <source>
        <dbReference type="SAM" id="Phobius"/>
    </source>
</evidence>
<feature type="transmembrane region" description="Helical" evidence="9">
    <location>
        <begin position="97"/>
        <end position="121"/>
    </location>
</feature>